<protein>
    <recommendedName>
        <fullName evidence="4">Lipopolysaccharide assembly protein A domain-containing protein</fullName>
    </recommendedName>
</protein>
<organism evidence="2 3">
    <name type="scientific">Streptomyces nojiriensis</name>
    <dbReference type="NCBI Taxonomy" id="66374"/>
    <lineage>
        <taxon>Bacteria</taxon>
        <taxon>Bacillati</taxon>
        <taxon>Actinomycetota</taxon>
        <taxon>Actinomycetes</taxon>
        <taxon>Kitasatosporales</taxon>
        <taxon>Streptomycetaceae</taxon>
        <taxon>Streptomyces</taxon>
    </lineage>
</organism>
<accession>A0ABQ3SEG0</accession>
<keyword evidence="1" id="KW-1133">Transmembrane helix</keyword>
<comment type="caution">
    <text evidence="2">The sequence shown here is derived from an EMBL/GenBank/DDBJ whole genome shotgun (WGS) entry which is preliminary data.</text>
</comment>
<evidence type="ECO:0008006" key="4">
    <source>
        <dbReference type="Google" id="ProtNLM"/>
    </source>
</evidence>
<evidence type="ECO:0000313" key="3">
    <source>
        <dbReference type="Proteomes" id="UP000613974"/>
    </source>
</evidence>
<dbReference type="EMBL" id="BNEC01000003">
    <property type="protein sequence ID" value="GHI66506.1"/>
    <property type="molecule type" value="Genomic_DNA"/>
</dbReference>
<keyword evidence="3" id="KW-1185">Reference proteome</keyword>
<sequence length="49" mass="5155">MVLLIVGMAVARSLVVSLAPVLPWLVIGLVGGGGLGVIVLLLFRRSSRW</sequence>
<feature type="transmembrane region" description="Helical" evidence="1">
    <location>
        <begin position="23"/>
        <end position="43"/>
    </location>
</feature>
<evidence type="ECO:0000313" key="2">
    <source>
        <dbReference type="EMBL" id="GHI66506.1"/>
    </source>
</evidence>
<dbReference type="GeneID" id="95592878"/>
<evidence type="ECO:0000256" key="1">
    <source>
        <dbReference type="SAM" id="Phobius"/>
    </source>
</evidence>
<gene>
    <name evidence="2" type="ORF">Snoj_04240</name>
</gene>
<proteinExistence type="predicted"/>
<keyword evidence="1" id="KW-0472">Membrane</keyword>
<dbReference type="Proteomes" id="UP000613974">
    <property type="component" value="Unassembled WGS sequence"/>
</dbReference>
<name>A0ABQ3SEG0_9ACTN</name>
<dbReference type="RefSeq" id="WP_189745567.1">
    <property type="nucleotide sequence ID" value="NZ_BMRL01000018.1"/>
</dbReference>
<keyword evidence="1" id="KW-0812">Transmembrane</keyword>
<reference evidence="3" key="1">
    <citation type="submission" date="2023-07" db="EMBL/GenBank/DDBJ databases">
        <title>Whole genome shotgun sequence of Streptomyces nojiriensis NBRC 13794.</title>
        <authorList>
            <person name="Komaki H."/>
            <person name="Tamura T."/>
        </authorList>
    </citation>
    <scope>NUCLEOTIDE SEQUENCE [LARGE SCALE GENOMIC DNA]</scope>
    <source>
        <strain evidence="3">NBRC 13794</strain>
    </source>
</reference>